<dbReference type="Proteomes" id="UP000485058">
    <property type="component" value="Unassembled WGS sequence"/>
</dbReference>
<organism evidence="2 3">
    <name type="scientific">Haematococcus lacustris</name>
    <name type="common">Green alga</name>
    <name type="synonym">Haematococcus pluvialis</name>
    <dbReference type="NCBI Taxonomy" id="44745"/>
    <lineage>
        <taxon>Eukaryota</taxon>
        <taxon>Viridiplantae</taxon>
        <taxon>Chlorophyta</taxon>
        <taxon>core chlorophytes</taxon>
        <taxon>Chlorophyceae</taxon>
        <taxon>CS clade</taxon>
        <taxon>Chlamydomonadales</taxon>
        <taxon>Haematococcaceae</taxon>
        <taxon>Haematococcus</taxon>
    </lineage>
</organism>
<keyword evidence="3" id="KW-1185">Reference proteome</keyword>
<comment type="caution">
    <text evidence="2">The sequence shown here is derived from an EMBL/GenBank/DDBJ whole genome shotgun (WGS) entry which is preliminary data.</text>
</comment>
<feature type="region of interest" description="Disordered" evidence="1">
    <location>
        <begin position="117"/>
        <end position="192"/>
    </location>
</feature>
<reference evidence="2 3" key="1">
    <citation type="submission" date="2020-02" db="EMBL/GenBank/DDBJ databases">
        <title>Draft genome sequence of Haematococcus lacustris strain NIES-144.</title>
        <authorList>
            <person name="Morimoto D."/>
            <person name="Nakagawa S."/>
            <person name="Yoshida T."/>
            <person name="Sawayama S."/>
        </authorList>
    </citation>
    <scope>NUCLEOTIDE SEQUENCE [LARGE SCALE GENOMIC DNA]</scope>
    <source>
        <strain evidence="2 3">NIES-144</strain>
    </source>
</reference>
<accession>A0A6A0ADJ4</accession>
<protein>
    <submittedName>
        <fullName evidence="2">Uncharacterized protein</fullName>
    </submittedName>
</protein>
<evidence type="ECO:0000256" key="1">
    <source>
        <dbReference type="SAM" id="MobiDB-lite"/>
    </source>
</evidence>
<name>A0A6A0ADJ4_HAELA</name>
<proteinExistence type="predicted"/>
<gene>
    <name evidence="2" type="ORF">HaLaN_29541</name>
</gene>
<feature type="compositionally biased region" description="Polar residues" evidence="1">
    <location>
        <begin position="183"/>
        <end position="192"/>
    </location>
</feature>
<evidence type="ECO:0000313" key="3">
    <source>
        <dbReference type="Proteomes" id="UP000485058"/>
    </source>
</evidence>
<dbReference type="AlphaFoldDB" id="A0A6A0ADJ4"/>
<evidence type="ECO:0000313" key="2">
    <source>
        <dbReference type="EMBL" id="GFH30652.1"/>
    </source>
</evidence>
<dbReference type="EMBL" id="BLLF01005045">
    <property type="protein sequence ID" value="GFH30652.1"/>
    <property type="molecule type" value="Genomic_DNA"/>
</dbReference>
<sequence>MPLKKRKNTAKQREDRREEWKTQQFQVMVGIDPSVTQAVSAASGVWQSGLVADQLRWRKLTKGQAKQEDMAELSMKRNNHAKQLVVFFGAVGIGARGGWGADAMLRACCKVVSQAATQPAASEPGPSTPPPAKPSKRAKDEPAAEPSQPSQPTKGKDKAQGKAAKAKPAPQPGRRLRDKLPTAQLQQPDGTQ</sequence>